<dbReference type="AlphaFoldDB" id="A0A8H2W4G5"/>
<evidence type="ECO:0000256" key="1">
    <source>
        <dbReference type="SAM" id="MobiDB-lite"/>
    </source>
</evidence>
<dbReference type="Proteomes" id="UP000624404">
    <property type="component" value="Unassembled WGS sequence"/>
</dbReference>
<evidence type="ECO:0000313" key="2">
    <source>
        <dbReference type="EMBL" id="CAD6454009.1"/>
    </source>
</evidence>
<feature type="compositionally biased region" description="Low complexity" evidence="1">
    <location>
        <begin position="126"/>
        <end position="137"/>
    </location>
</feature>
<proteinExistence type="predicted"/>
<gene>
    <name evidence="2" type="ORF">SCLTRI_LOCUS10055</name>
</gene>
<feature type="region of interest" description="Disordered" evidence="1">
    <location>
        <begin position="126"/>
        <end position="169"/>
    </location>
</feature>
<feature type="region of interest" description="Disordered" evidence="1">
    <location>
        <begin position="36"/>
        <end position="79"/>
    </location>
</feature>
<dbReference type="EMBL" id="CAJHIA010000036">
    <property type="protein sequence ID" value="CAD6454009.1"/>
    <property type="molecule type" value="Genomic_DNA"/>
</dbReference>
<sequence>MYNPHQSNRNLSYSSTSQPFSSAYPLINAASSMFASTSDTSPRYTFSEQSSSKYTAAVQPRNPTSSTTTPLNNPPAPYIPQPRVYPKLIEHRRNFAHHNSSSRRNNESREDLCSEDTCFEDTCSEVSVSLPSSPDPSNGQATRTMYHPSLQNPIPIPGHVFPDPDSENPVLGVKEQKSLTSSRRNSLGFADYGSSNFTMITE</sequence>
<accession>A0A8H2W4G5</accession>
<feature type="compositionally biased region" description="Low complexity" evidence="1">
    <location>
        <begin position="62"/>
        <end position="71"/>
    </location>
</feature>
<feature type="compositionally biased region" description="Polar residues" evidence="1">
    <location>
        <begin position="36"/>
        <end position="54"/>
    </location>
</feature>
<organism evidence="2 3">
    <name type="scientific">Sclerotinia trifoliorum</name>
    <dbReference type="NCBI Taxonomy" id="28548"/>
    <lineage>
        <taxon>Eukaryota</taxon>
        <taxon>Fungi</taxon>
        <taxon>Dikarya</taxon>
        <taxon>Ascomycota</taxon>
        <taxon>Pezizomycotina</taxon>
        <taxon>Leotiomycetes</taxon>
        <taxon>Helotiales</taxon>
        <taxon>Sclerotiniaceae</taxon>
        <taxon>Sclerotinia</taxon>
    </lineage>
</organism>
<comment type="caution">
    <text evidence="2">The sequence shown here is derived from an EMBL/GenBank/DDBJ whole genome shotgun (WGS) entry which is preliminary data.</text>
</comment>
<evidence type="ECO:0000313" key="3">
    <source>
        <dbReference type="Proteomes" id="UP000624404"/>
    </source>
</evidence>
<name>A0A8H2W4G5_9HELO</name>
<keyword evidence="3" id="KW-1185">Reference proteome</keyword>
<reference evidence="2" key="1">
    <citation type="submission" date="2020-10" db="EMBL/GenBank/DDBJ databases">
        <authorList>
            <person name="Kusch S."/>
        </authorList>
    </citation>
    <scope>NUCLEOTIDE SEQUENCE</scope>
    <source>
        <strain evidence="2">SwB9</strain>
    </source>
</reference>
<protein>
    <submittedName>
        <fullName evidence="2">7b6ba02d-dcea-4c2b-a54e-7c0d4260f090</fullName>
    </submittedName>
</protein>